<protein>
    <submittedName>
        <fullName evidence="2">Transposon ty3-g Gag-Pol polyprotein</fullName>
    </submittedName>
</protein>
<dbReference type="InterPro" id="IPR001584">
    <property type="entry name" value="Integrase_cat-core"/>
</dbReference>
<evidence type="ECO:0000313" key="2">
    <source>
        <dbReference type="EMBL" id="GFN77286.1"/>
    </source>
</evidence>
<dbReference type="Gene3D" id="3.30.420.10">
    <property type="entry name" value="Ribonuclease H-like superfamily/Ribonuclease H"/>
    <property type="match status" value="1"/>
</dbReference>
<dbReference type="PROSITE" id="PS50994">
    <property type="entry name" value="INTEGRASE"/>
    <property type="match status" value="1"/>
</dbReference>
<evidence type="ECO:0000313" key="3">
    <source>
        <dbReference type="Proteomes" id="UP000735302"/>
    </source>
</evidence>
<dbReference type="InterPro" id="IPR036397">
    <property type="entry name" value="RNaseH_sf"/>
</dbReference>
<dbReference type="SUPFAM" id="SSF53098">
    <property type="entry name" value="Ribonuclease H-like"/>
    <property type="match status" value="1"/>
</dbReference>
<gene>
    <name evidence="2" type="ORF">PoB_000379200</name>
</gene>
<dbReference type="GO" id="GO:0015074">
    <property type="term" value="P:DNA integration"/>
    <property type="evidence" value="ECO:0007669"/>
    <property type="project" value="InterPro"/>
</dbReference>
<dbReference type="GO" id="GO:0003676">
    <property type="term" value="F:nucleic acid binding"/>
    <property type="evidence" value="ECO:0007669"/>
    <property type="project" value="InterPro"/>
</dbReference>
<dbReference type="InterPro" id="IPR041588">
    <property type="entry name" value="Integrase_H2C2"/>
</dbReference>
<dbReference type="Pfam" id="PF00665">
    <property type="entry name" value="rve"/>
    <property type="match status" value="1"/>
</dbReference>
<proteinExistence type="predicted"/>
<dbReference type="InterPro" id="IPR012337">
    <property type="entry name" value="RNaseH-like_sf"/>
</dbReference>
<dbReference type="EMBL" id="BLXT01000468">
    <property type="protein sequence ID" value="GFN77286.1"/>
    <property type="molecule type" value="Genomic_DNA"/>
</dbReference>
<dbReference type="FunFam" id="1.10.340.70:FF:000003">
    <property type="entry name" value="Protein CBG25708"/>
    <property type="match status" value="1"/>
</dbReference>
<comment type="caution">
    <text evidence="2">The sequence shown here is derived from an EMBL/GenBank/DDBJ whole genome shotgun (WGS) entry which is preliminary data.</text>
</comment>
<reference evidence="2 3" key="1">
    <citation type="journal article" date="2021" name="Elife">
        <title>Chloroplast acquisition without the gene transfer in kleptoplastic sea slugs, Plakobranchus ocellatus.</title>
        <authorList>
            <person name="Maeda T."/>
            <person name="Takahashi S."/>
            <person name="Yoshida T."/>
            <person name="Shimamura S."/>
            <person name="Takaki Y."/>
            <person name="Nagai Y."/>
            <person name="Toyoda A."/>
            <person name="Suzuki Y."/>
            <person name="Arimoto A."/>
            <person name="Ishii H."/>
            <person name="Satoh N."/>
            <person name="Nishiyama T."/>
            <person name="Hasebe M."/>
            <person name="Maruyama T."/>
            <person name="Minagawa J."/>
            <person name="Obokata J."/>
            <person name="Shigenobu S."/>
        </authorList>
    </citation>
    <scope>NUCLEOTIDE SEQUENCE [LARGE SCALE GENOMIC DNA]</scope>
</reference>
<dbReference type="Proteomes" id="UP000735302">
    <property type="component" value="Unassembled WGS sequence"/>
</dbReference>
<dbReference type="Gene3D" id="3.30.70.270">
    <property type="match status" value="1"/>
</dbReference>
<name>A0AAV3Y594_9GAST</name>
<dbReference type="AlphaFoldDB" id="A0AAV3Y594"/>
<dbReference type="SUPFAM" id="SSF56672">
    <property type="entry name" value="DNA/RNA polymerases"/>
    <property type="match status" value="1"/>
</dbReference>
<evidence type="ECO:0000259" key="1">
    <source>
        <dbReference type="PROSITE" id="PS50994"/>
    </source>
</evidence>
<feature type="domain" description="Integrase catalytic" evidence="1">
    <location>
        <begin position="184"/>
        <end position="340"/>
    </location>
</feature>
<accession>A0AAV3Y594</accession>
<dbReference type="PANTHER" id="PTHR37984">
    <property type="entry name" value="PROTEIN CBG26694"/>
    <property type="match status" value="1"/>
</dbReference>
<keyword evidence="3" id="KW-1185">Reference proteome</keyword>
<organism evidence="2 3">
    <name type="scientific">Plakobranchus ocellatus</name>
    <dbReference type="NCBI Taxonomy" id="259542"/>
    <lineage>
        <taxon>Eukaryota</taxon>
        <taxon>Metazoa</taxon>
        <taxon>Spiralia</taxon>
        <taxon>Lophotrochozoa</taxon>
        <taxon>Mollusca</taxon>
        <taxon>Gastropoda</taxon>
        <taxon>Heterobranchia</taxon>
        <taxon>Euthyneura</taxon>
        <taxon>Panpulmonata</taxon>
        <taxon>Sacoglossa</taxon>
        <taxon>Placobranchoidea</taxon>
        <taxon>Plakobranchidae</taxon>
        <taxon>Plakobranchus</taxon>
    </lineage>
</organism>
<dbReference type="PANTHER" id="PTHR37984:SF11">
    <property type="entry name" value="INTEGRASE CATALYTIC DOMAIN-CONTAINING PROTEIN"/>
    <property type="match status" value="1"/>
</dbReference>
<dbReference type="InterPro" id="IPR043128">
    <property type="entry name" value="Rev_trsase/Diguanyl_cyclase"/>
</dbReference>
<dbReference type="InterPro" id="IPR050951">
    <property type="entry name" value="Retrovirus_Pol_polyprotein"/>
</dbReference>
<dbReference type="InterPro" id="IPR043502">
    <property type="entry name" value="DNA/RNA_pol_sf"/>
</dbReference>
<dbReference type="Pfam" id="PF17921">
    <property type="entry name" value="Integrase_H2C2"/>
    <property type="match status" value="1"/>
</dbReference>
<dbReference type="FunFam" id="3.30.420.10:FF:000063">
    <property type="entry name" value="Retrovirus-related Pol polyprotein from transposon 297-like Protein"/>
    <property type="match status" value="1"/>
</dbReference>
<sequence length="362" mass="41359">MAQFVSRYIESNATITEPLRKLTRKSQPWRRRKAEGGAFKKLKEALTKVGVTAYFDPKKQTDILIDASRDATSQDGQLQAVLTAITTGKWTGNLLLTFKTLKDELSTHDGVILRQNRIVIPKVLQKQVVKLTHASHQGVVKTKQLIREKAWFPGIHKIIEDHLKGCLPCQASVNTPKQSDPLHRSPFPICPWDELSVDFARPFPTGEHLLIVIDDYSRFPEVEIVNSTSARSVTPKLNQIFARFGTPNILKSDNGSPFNREEFASFAKKLGFHHRKITPLWPKANGEAERSVRSLDKFVHTCKAERSNRKQELPNFLRQYRATPHSSTKISPHEALTVRKMRTTLPELVTTQKRQRREYNQQ</sequence>
<dbReference type="Gene3D" id="1.10.340.70">
    <property type="match status" value="1"/>
</dbReference>